<sequence>MRNYEVLYIISPNVDEDGVKNTIERYNKILTDNGAEIEKVDEVGKKRLAYEINDFRDGYYVVTYIKGTADATNEFDRLVKIDDNVIRHLVVRNDD</sequence>
<dbReference type="Pfam" id="PF01250">
    <property type="entry name" value="Ribosomal_S6"/>
    <property type="match status" value="1"/>
</dbReference>
<dbReference type="GO" id="GO:0006412">
    <property type="term" value="P:translation"/>
    <property type="evidence" value="ECO:0007669"/>
    <property type="project" value="UniProtKB-UniRule"/>
</dbReference>
<gene>
    <name evidence="8" type="primary">rpsF</name>
    <name evidence="9" type="ORF">SAMN05421781_2320</name>
</gene>
<evidence type="ECO:0000256" key="4">
    <source>
        <dbReference type="ARBA" id="ARBA00022980"/>
    </source>
</evidence>
<evidence type="ECO:0000256" key="2">
    <source>
        <dbReference type="ARBA" id="ARBA00022730"/>
    </source>
</evidence>
<dbReference type="PANTHER" id="PTHR21011:SF1">
    <property type="entry name" value="SMALL RIBOSOMAL SUBUNIT PROTEIN BS6M"/>
    <property type="match status" value="1"/>
</dbReference>
<organism evidence="9 10">
    <name type="scientific">Marinococcus luteus</name>
    <dbReference type="NCBI Taxonomy" id="1122204"/>
    <lineage>
        <taxon>Bacteria</taxon>
        <taxon>Bacillati</taxon>
        <taxon>Bacillota</taxon>
        <taxon>Bacilli</taxon>
        <taxon>Bacillales</taxon>
        <taxon>Bacillaceae</taxon>
        <taxon>Marinococcus</taxon>
    </lineage>
</organism>
<dbReference type="SUPFAM" id="SSF54995">
    <property type="entry name" value="Ribosomal protein S6"/>
    <property type="match status" value="1"/>
</dbReference>
<dbReference type="CDD" id="cd00473">
    <property type="entry name" value="bS6"/>
    <property type="match status" value="1"/>
</dbReference>
<dbReference type="InterPro" id="IPR014717">
    <property type="entry name" value="Transl_elong_EF1B/ribsomal_bS6"/>
</dbReference>
<dbReference type="STRING" id="1122204.SAMN05421781_2320"/>
<evidence type="ECO:0000313" key="9">
    <source>
        <dbReference type="EMBL" id="SDW77147.1"/>
    </source>
</evidence>
<dbReference type="FunFam" id="3.30.70.60:FF:000002">
    <property type="entry name" value="30S ribosomal protein S6"/>
    <property type="match status" value="1"/>
</dbReference>
<reference evidence="9 10" key="1">
    <citation type="submission" date="2016-10" db="EMBL/GenBank/DDBJ databases">
        <authorList>
            <person name="de Groot N.N."/>
        </authorList>
    </citation>
    <scope>NUCLEOTIDE SEQUENCE [LARGE SCALE GENOMIC DNA]</scope>
    <source>
        <strain evidence="9 10">DSM 23126</strain>
    </source>
</reference>
<dbReference type="Gene3D" id="3.30.70.60">
    <property type="match status" value="1"/>
</dbReference>
<dbReference type="EMBL" id="FNNC01000005">
    <property type="protein sequence ID" value="SDW77147.1"/>
    <property type="molecule type" value="Genomic_DNA"/>
</dbReference>
<keyword evidence="3 8" id="KW-0694">RNA-binding</keyword>
<dbReference type="InterPro" id="IPR000529">
    <property type="entry name" value="Ribosomal_bS6"/>
</dbReference>
<name>A0A1H2W9C7_9BACI</name>
<dbReference type="GO" id="GO:0003735">
    <property type="term" value="F:structural constituent of ribosome"/>
    <property type="evidence" value="ECO:0007669"/>
    <property type="project" value="InterPro"/>
</dbReference>
<evidence type="ECO:0000256" key="6">
    <source>
        <dbReference type="ARBA" id="ARBA00035104"/>
    </source>
</evidence>
<dbReference type="GO" id="GO:0005840">
    <property type="term" value="C:ribosome"/>
    <property type="evidence" value="ECO:0007669"/>
    <property type="project" value="UniProtKB-KW"/>
</dbReference>
<keyword evidence="2 8" id="KW-0699">rRNA-binding</keyword>
<dbReference type="GO" id="GO:0005737">
    <property type="term" value="C:cytoplasm"/>
    <property type="evidence" value="ECO:0007669"/>
    <property type="project" value="UniProtKB-ARBA"/>
</dbReference>
<dbReference type="InterPro" id="IPR020814">
    <property type="entry name" value="Ribosomal_S6_plastid/chlpt"/>
</dbReference>
<dbReference type="PANTHER" id="PTHR21011">
    <property type="entry name" value="MITOCHONDRIAL 28S RIBOSOMAL PROTEIN S6"/>
    <property type="match status" value="1"/>
</dbReference>
<dbReference type="GO" id="GO:1990904">
    <property type="term" value="C:ribonucleoprotein complex"/>
    <property type="evidence" value="ECO:0007669"/>
    <property type="project" value="UniProtKB-KW"/>
</dbReference>
<keyword evidence="4 8" id="KW-0689">Ribosomal protein</keyword>
<comment type="similarity">
    <text evidence="1 8">Belongs to the bacterial ribosomal protein bS6 family.</text>
</comment>
<evidence type="ECO:0000256" key="8">
    <source>
        <dbReference type="HAMAP-Rule" id="MF_00360"/>
    </source>
</evidence>
<comment type="function">
    <text evidence="6 8">Binds together with bS18 to 16S ribosomal RNA.</text>
</comment>
<dbReference type="AlphaFoldDB" id="A0A1H2W9C7"/>
<dbReference type="PROSITE" id="PS01048">
    <property type="entry name" value="RIBOSOMAL_S6"/>
    <property type="match status" value="1"/>
</dbReference>
<dbReference type="HAMAP" id="MF_00360">
    <property type="entry name" value="Ribosomal_bS6"/>
    <property type="match status" value="1"/>
</dbReference>
<proteinExistence type="inferred from homology"/>
<dbReference type="InterPro" id="IPR020815">
    <property type="entry name" value="Ribosomal_bS6_CS"/>
</dbReference>
<dbReference type="OrthoDB" id="9812702at2"/>
<evidence type="ECO:0000256" key="3">
    <source>
        <dbReference type="ARBA" id="ARBA00022884"/>
    </source>
</evidence>
<protein>
    <recommendedName>
        <fullName evidence="7 8">Small ribosomal subunit protein bS6</fullName>
    </recommendedName>
</protein>
<dbReference type="GO" id="GO:0070181">
    <property type="term" value="F:small ribosomal subunit rRNA binding"/>
    <property type="evidence" value="ECO:0007669"/>
    <property type="project" value="TreeGrafter"/>
</dbReference>
<dbReference type="NCBIfam" id="TIGR00166">
    <property type="entry name" value="S6"/>
    <property type="match status" value="1"/>
</dbReference>
<dbReference type="InterPro" id="IPR035980">
    <property type="entry name" value="Ribosomal_bS6_sf"/>
</dbReference>
<evidence type="ECO:0000256" key="7">
    <source>
        <dbReference type="ARBA" id="ARBA00035294"/>
    </source>
</evidence>
<keyword evidence="10" id="KW-1185">Reference proteome</keyword>
<evidence type="ECO:0000313" key="10">
    <source>
        <dbReference type="Proteomes" id="UP000199488"/>
    </source>
</evidence>
<evidence type="ECO:0000256" key="5">
    <source>
        <dbReference type="ARBA" id="ARBA00023274"/>
    </source>
</evidence>
<evidence type="ECO:0000256" key="1">
    <source>
        <dbReference type="ARBA" id="ARBA00009512"/>
    </source>
</evidence>
<dbReference type="Proteomes" id="UP000199488">
    <property type="component" value="Unassembled WGS sequence"/>
</dbReference>
<dbReference type="RefSeq" id="WP_022792961.1">
    <property type="nucleotide sequence ID" value="NZ_FNNC01000005.1"/>
</dbReference>
<accession>A0A1H2W9C7</accession>
<keyword evidence="5 8" id="KW-0687">Ribonucleoprotein</keyword>